<evidence type="ECO:0000259" key="1">
    <source>
        <dbReference type="PROSITE" id="PS50878"/>
    </source>
</evidence>
<dbReference type="Pfam" id="PF00078">
    <property type="entry name" value="RVT_1"/>
    <property type="match status" value="1"/>
</dbReference>
<dbReference type="PANTHER" id="PTHR33116">
    <property type="entry name" value="REVERSE TRANSCRIPTASE ZINC-BINDING DOMAIN-CONTAINING PROTEIN-RELATED-RELATED"/>
    <property type="match status" value="1"/>
</dbReference>
<dbReference type="InterPro" id="IPR043502">
    <property type="entry name" value="DNA/RNA_pol_sf"/>
</dbReference>
<dbReference type="EMBL" id="BQNB010018794">
    <property type="protein sequence ID" value="GJT78359.1"/>
    <property type="molecule type" value="Genomic_DNA"/>
</dbReference>
<dbReference type="GO" id="GO:0003964">
    <property type="term" value="F:RNA-directed DNA polymerase activity"/>
    <property type="evidence" value="ECO:0007669"/>
    <property type="project" value="UniProtKB-KW"/>
</dbReference>
<reference evidence="2" key="1">
    <citation type="journal article" date="2022" name="Int. J. Mol. Sci.">
        <title>Draft Genome of Tanacetum Coccineum: Genomic Comparison of Closely Related Tanacetum-Family Plants.</title>
        <authorList>
            <person name="Yamashiro T."/>
            <person name="Shiraishi A."/>
            <person name="Nakayama K."/>
            <person name="Satake H."/>
        </authorList>
    </citation>
    <scope>NUCLEOTIDE SEQUENCE</scope>
</reference>
<dbReference type="PANTHER" id="PTHR33116:SF79">
    <property type="entry name" value="REVERSE TRANSCRIPTASE DOMAIN, ZINC FINGER, CCHC-TYPE-RELATED"/>
    <property type="match status" value="1"/>
</dbReference>
<dbReference type="PROSITE" id="PS50878">
    <property type="entry name" value="RT_POL"/>
    <property type="match status" value="1"/>
</dbReference>
<dbReference type="Pfam" id="PF13966">
    <property type="entry name" value="zf-RVT"/>
    <property type="match status" value="1"/>
</dbReference>
<keyword evidence="2" id="KW-0548">Nucleotidyltransferase</keyword>
<feature type="domain" description="Reverse transcriptase" evidence="1">
    <location>
        <begin position="1"/>
        <end position="214"/>
    </location>
</feature>
<accession>A0ABQ5GSU3</accession>
<dbReference type="Proteomes" id="UP001151760">
    <property type="component" value="Unassembled WGS sequence"/>
</dbReference>
<evidence type="ECO:0000313" key="3">
    <source>
        <dbReference type="Proteomes" id="UP001151760"/>
    </source>
</evidence>
<dbReference type="InterPro" id="IPR000477">
    <property type="entry name" value="RT_dom"/>
</dbReference>
<keyword evidence="2" id="KW-0808">Transferase</keyword>
<organism evidence="2 3">
    <name type="scientific">Tanacetum coccineum</name>
    <dbReference type="NCBI Taxonomy" id="301880"/>
    <lineage>
        <taxon>Eukaryota</taxon>
        <taxon>Viridiplantae</taxon>
        <taxon>Streptophyta</taxon>
        <taxon>Embryophyta</taxon>
        <taxon>Tracheophyta</taxon>
        <taxon>Spermatophyta</taxon>
        <taxon>Magnoliopsida</taxon>
        <taxon>eudicotyledons</taxon>
        <taxon>Gunneridae</taxon>
        <taxon>Pentapetalae</taxon>
        <taxon>asterids</taxon>
        <taxon>campanulids</taxon>
        <taxon>Asterales</taxon>
        <taxon>Asteraceae</taxon>
        <taxon>Asteroideae</taxon>
        <taxon>Anthemideae</taxon>
        <taxon>Anthemidinae</taxon>
        <taxon>Tanacetum</taxon>
    </lineage>
</organism>
<sequence>MAFLKGCQITDGPLLVNEILSWAKKRKKKFFLFKVDFEKAFDTLSWSFLDSIMDQMGFGAKWKTWIQVCLHSAYASVVINGSPTKEFKIEKGLRQGDPLSPFLFILAVEALNVIFLEARSKNIFIGSEIGVDKVPISHLQFADNAIFIGQWSLPNARNLSRILTCFHLASGLKVNFNKSKLFGIGVHSNEVSYVANTIGCLPSQLPCIYLGLQIGANMSRCTNWCPLIENFHKRLSKWKCKTLSYGGRLTLIKSVLGGLGTYYFSSFKVPTTIINKLESIRRNFFWGGNSDERKMAWIAWDKVIAPLDQGGLNIGSLKVFNQAMLSKWWWRFLNEENVFWRKIIISIHGDQGGLSTGSSSPYKLGPWYQIVKLKDDLLSYGITLPSLFKKKIGNGLTTKFWLDSWTGGLPICNMFPRLFHLERNTNYHVNDRAPQPSSRSLFIASVLGGSHRSNAPTSGSQLIHNCPLPMGLSFTWDWIRPLRSAAEQQELQELCSLISNLCLSNDQDMWECTISDDRRFSVKSMQTYINSLLHPLEPPPFRWSKILPIKINISSWRILHKRLPTRCNLDRRGIDLNSTLCPVCDEDIETEEHLFNSCKVVKDTWSKVLVWWKINTVSISSLSDAINLADKVNIRGNLKAFFDVVVQTTLWVLWRFRNETCFSQKRPSKDLILNEIKLSSFNWISCRFRKARLNLISWFDNPCNALCN</sequence>
<dbReference type="SUPFAM" id="SSF56672">
    <property type="entry name" value="DNA/RNA polymerases"/>
    <property type="match status" value="1"/>
</dbReference>
<keyword evidence="2" id="KW-0695">RNA-directed DNA polymerase</keyword>
<proteinExistence type="predicted"/>
<reference evidence="2" key="2">
    <citation type="submission" date="2022-01" db="EMBL/GenBank/DDBJ databases">
        <authorList>
            <person name="Yamashiro T."/>
            <person name="Shiraishi A."/>
            <person name="Satake H."/>
            <person name="Nakayama K."/>
        </authorList>
    </citation>
    <scope>NUCLEOTIDE SEQUENCE</scope>
</reference>
<name>A0ABQ5GSU3_9ASTR</name>
<comment type="caution">
    <text evidence="2">The sequence shown here is derived from an EMBL/GenBank/DDBJ whole genome shotgun (WGS) entry which is preliminary data.</text>
</comment>
<gene>
    <name evidence="2" type="ORF">Tco_1045084</name>
</gene>
<protein>
    <submittedName>
        <fullName evidence="2">RNA-directed DNA polymerase, eukaryota, reverse transcriptase zinc-binding domain protein</fullName>
    </submittedName>
</protein>
<evidence type="ECO:0000313" key="2">
    <source>
        <dbReference type="EMBL" id="GJT78359.1"/>
    </source>
</evidence>
<keyword evidence="3" id="KW-1185">Reference proteome</keyword>
<dbReference type="InterPro" id="IPR026960">
    <property type="entry name" value="RVT-Znf"/>
</dbReference>